<dbReference type="Proteomes" id="UP000005667">
    <property type="component" value="Plasmid AZO_p1"/>
</dbReference>
<evidence type="ECO:0000313" key="2">
    <source>
        <dbReference type="Proteomes" id="UP000005667"/>
    </source>
</evidence>
<protein>
    <submittedName>
        <fullName evidence="1">Uncharacterized protein</fullName>
    </submittedName>
</protein>
<geneLocation type="plasmid" evidence="1 2">
    <name>AZO_p1</name>
</geneLocation>
<dbReference type="HOGENOM" id="CLU_2420674_0_0_5"/>
<accession>G7ZA17</accession>
<dbReference type="KEGG" id="ali:AZOLI_p10124"/>
<dbReference type="EMBL" id="FQ311869">
    <property type="protein sequence ID" value="CBS88436.1"/>
    <property type="molecule type" value="Genomic_DNA"/>
</dbReference>
<evidence type="ECO:0000313" key="1">
    <source>
        <dbReference type="EMBL" id="CBS88436.1"/>
    </source>
</evidence>
<gene>
    <name evidence="1" type="ordered locus">AZOLI_p10124</name>
</gene>
<keyword evidence="2" id="KW-1185">Reference proteome</keyword>
<sequence>MTMRRTKPSLMKHVPSSAETCRCARCGIWHDQDRAGPETWLIVGPPDDTDTFGLCSRCRIAMMRRRPHYLDPDTYLTLLPSRWPRRGRQNQ</sequence>
<reference evidence="2" key="1">
    <citation type="journal article" date="2011" name="PLoS Genet.">
        <title>Azospirillum genomes reveal transition of bacteria from aquatic to terrestrial environments.</title>
        <authorList>
            <person name="Wisniewski-Dye F."/>
            <person name="Borziak K."/>
            <person name="Khalsa-Moyers G."/>
            <person name="Alexandre G."/>
            <person name="Sukharnikov L.O."/>
            <person name="Wuichet K."/>
            <person name="Hurst G.B."/>
            <person name="McDonald W.H."/>
            <person name="Robertson J.S."/>
            <person name="Barbe V."/>
            <person name="Calteau A."/>
            <person name="Rouy Z."/>
            <person name="Mangenot S."/>
            <person name="Prigent-Combaret C."/>
            <person name="Normand P."/>
            <person name="Boyer M."/>
            <person name="Siguier P."/>
            <person name="Dessaux Y."/>
            <person name="Elmerich C."/>
            <person name="Condemine G."/>
            <person name="Krishnen G."/>
            <person name="Kennedy I."/>
            <person name="Paterson A.H."/>
            <person name="Gonzalez V."/>
            <person name="Mavingui P."/>
            <person name="Zhulin I.B."/>
        </authorList>
    </citation>
    <scope>NUCLEOTIDE SEQUENCE [LARGE SCALE GENOMIC DNA]</scope>
    <source>
        <strain evidence="2">4B</strain>
    </source>
</reference>
<proteinExistence type="predicted"/>
<organism evidence="1 2">
    <name type="scientific">Azospirillum lipoferum (strain 4B)</name>
    <dbReference type="NCBI Taxonomy" id="862719"/>
    <lineage>
        <taxon>Bacteria</taxon>
        <taxon>Pseudomonadati</taxon>
        <taxon>Pseudomonadota</taxon>
        <taxon>Alphaproteobacteria</taxon>
        <taxon>Rhodospirillales</taxon>
        <taxon>Azospirillaceae</taxon>
        <taxon>Azospirillum</taxon>
    </lineage>
</organism>
<name>G7ZA17_AZOL4</name>
<keyword evidence="1" id="KW-0614">Plasmid</keyword>
<dbReference type="AlphaFoldDB" id="G7ZA17"/>